<keyword evidence="5" id="KW-0997">Cell inner membrane</keyword>
<organism evidence="12">
    <name type="scientific">uncultured Desulfobacteraceae bacterium</name>
    <dbReference type="NCBI Taxonomy" id="218296"/>
    <lineage>
        <taxon>Bacteria</taxon>
        <taxon>Pseudomonadati</taxon>
        <taxon>Thermodesulfobacteriota</taxon>
        <taxon>Desulfobacteria</taxon>
        <taxon>Desulfobacterales</taxon>
        <taxon>Desulfobacteraceae</taxon>
        <taxon>environmental samples</taxon>
    </lineage>
</organism>
<keyword evidence="8" id="KW-1133">Transmembrane helix</keyword>
<evidence type="ECO:0000256" key="2">
    <source>
        <dbReference type="ARBA" id="ARBA00006555"/>
    </source>
</evidence>
<dbReference type="GO" id="GO:0055085">
    <property type="term" value="P:transmembrane transport"/>
    <property type="evidence" value="ECO:0007669"/>
    <property type="project" value="InterPro"/>
</dbReference>
<dbReference type="GO" id="GO:0098797">
    <property type="term" value="C:plasma membrane protein complex"/>
    <property type="evidence" value="ECO:0007669"/>
    <property type="project" value="TreeGrafter"/>
</dbReference>
<evidence type="ECO:0000256" key="9">
    <source>
        <dbReference type="ARBA" id="ARBA00023136"/>
    </source>
</evidence>
<keyword evidence="4" id="KW-1003">Cell membrane</keyword>
<proteinExistence type="inferred from homology"/>
<dbReference type="GO" id="GO:0015031">
    <property type="term" value="P:protein transport"/>
    <property type="evidence" value="ECO:0007669"/>
    <property type="project" value="UniProtKB-KW"/>
</dbReference>
<gene>
    <name evidence="12" type="ORF">EPICR_40187</name>
</gene>
<evidence type="ECO:0000256" key="3">
    <source>
        <dbReference type="ARBA" id="ARBA00022448"/>
    </source>
</evidence>
<dbReference type="Gene3D" id="3.30.1150.10">
    <property type="match status" value="1"/>
</dbReference>
<comment type="subcellular location">
    <subcellularLocation>
        <location evidence="1">Cell inner membrane</location>
        <topology evidence="1">Single-pass membrane protein</topology>
        <orientation evidence="1">Periplasmic side</orientation>
    </subcellularLocation>
</comment>
<comment type="similarity">
    <text evidence="2">Belongs to the TonB family.</text>
</comment>
<dbReference type="Pfam" id="PF03544">
    <property type="entry name" value="TonB_C"/>
    <property type="match status" value="1"/>
</dbReference>
<evidence type="ECO:0000256" key="7">
    <source>
        <dbReference type="ARBA" id="ARBA00022927"/>
    </source>
</evidence>
<accession>A0A484HHH5</accession>
<evidence type="ECO:0000256" key="5">
    <source>
        <dbReference type="ARBA" id="ARBA00022519"/>
    </source>
</evidence>
<evidence type="ECO:0000256" key="10">
    <source>
        <dbReference type="SAM" id="MobiDB-lite"/>
    </source>
</evidence>
<keyword evidence="3" id="KW-0813">Transport</keyword>
<dbReference type="InterPro" id="IPR006260">
    <property type="entry name" value="TonB/TolA_C"/>
</dbReference>
<dbReference type="EMBL" id="CAACVI010000034">
    <property type="protein sequence ID" value="VEN74602.1"/>
    <property type="molecule type" value="Genomic_DNA"/>
</dbReference>
<feature type="domain" description="TonB C-terminal" evidence="11">
    <location>
        <begin position="125"/>
        <end position="216"/>
    </location>
</feature>
<evidence type="ECO:0000256" key="4">
    <source>
        <dbReference type="ARBA" id="ARBA00022475"/>
    </source>
</evidence>
<dbReference type="InterPro" id="IPR037682">
    <property type="entry name" value="TonB_C"/>
</dbReference>
<keyword evidence="9" id="KW-0472">Membrane</keyword>
<name>A0A484HHH5_9BACT</name>
<evidence type="ECO:0000259" key="11">
    <source>
        <dbReference type="PROSITE" id="PS52015"/>
    </source>
</evidence>
<feature type="compositionally biased region" description="Basic and acidic residues" evidence="10">
    <location>
        <begin position="43"/>
        <end position="59"/>
    </location>
</feature>
<evidence type="ECO:0000256" key="8">
    <source>
        <dbReference type="ARBA" id="ARBA00022989"/>
    </source>
</evidence>
<dbReference type="PROSITE" id="PS52015">
    <property type="entry name" value="TONB_CTD"/>
    <property type="match status" value="1"/>
</dbReference>
<dbReference type="PANTHER" id="PTHR33446:SF2">
    <property type="entry name" value="PROTEIN TONB"/>
    <property type="match status" value="1"/>
</dbReference>
<dbReference type="SUPFAM" id="SSF74653">
    <property type="entry name" value="TolA/TonB C-terminal domain"/>
    <property type="match status" value="1"/>
</dbReference>
<keyword evidence="7" id="KW-0653">Protein transport</keyword>
<sequence>MRVFVAVLVSMTVHLAFFRIPGFDARPFHFEKKMDVILTWPDRPPETPRPLEKKPAAAEKKKKTPPPKIKTRETLPQRFAPRKTAPEKPAPEKTPPPRAPRARPGPGRKTETQTLSRGAARPRAEKKPVPLYGRNRPPAYPALARKRGWEGRAILDILVDARGRVKDIRIHLSSGHAVLDRAAVRALKKWIFAPGARGGVRAAMRIKQPIQFRLTD</sequence>
<dbReference type="PANTHER" id="PTHR33446">
    <property type="entry name" value="PROTEIN TONB-RELATED"/>
    <property type="match status" value="1"/>
</dbReference>
<evidence type="ECO:0000313" key="12">
    <source>
        <dbReference type="EMBL" id="VEN74602.1"/>
    </source>
</evidence>
<dbReference type="NCBIfam" id="TIGR01352">
    <property type="entry name" value="tonB_Cterm"/>
    <property type="match status" value="1"/>
</dbReference>
<dbReference type="AlphaFoldDB" id="A0A484HHH5"/>
<reference evidence="12" key="1">
    <citation type="submission" date="2019-01" db="EMBL/GenBank/DDBJ databases">
        <authorList>
            <consortium name="Genoscope - CEA"/>
            <person name="William W."/>
        </authorList>
    </citation>
    <scope>NUCLEOTIDE SEQUENCE</scope>
    <source>
        <strain evidence="12">CR-1</strain>
    </source>
</reference>
<feature type="region of interest" description="Disordered" evidence="10">
    <location>
        <begin position="40"/>
        <end position="136"/>
    </location>
</feature>
<evidence type="ECO:0000256" key="1">
    <source>
        <dbReference type="ARBA" id="ARBA00004383"/>
    </source>
</evidence>
<dbReference type="GO" id="GO:0031992">
    <property type="term" value="F:energy transducer activity"/>
    <property type="evidence" value="ECO:0007669"/>
    <property type="project" value="TreeGrafter"/>
</dbReference>
<evidence type="ECO:0000256" key="6">
    <source>
        <dbReference type="ARBA" id="ARBA00022692"/>
    </source>
</evidence>
<protein>
    <recommendedName>
        <fullName evidence="11">TonB C-terminal domain-containing protein</fullName>
    </recommendedName>
</protein>
<keyword evidence="6" id="KW-0812">Transmembrane</keyword>
<dbReference type="InterPro" id="IPR051045">
    <property type="entry name" value="TonB-dependent_transducer"/>
</dbReference>